<comment type="caution">
    <text evidence="2">The sequence shown here is derived from an EMBL/GenBank/DDBJ whole genome shotgun (WGS) entry which is preliminary data.</text>
</comment>
<evidence type="ECO:0000313" key="2">
    <source>
        <dbReference type="EMBL" id="KAK5600815.1"/>
    </source>
</evidence>
<keyword evidence="3" id="KW-1185">Reference proteome</keyword>
<feature type="domain" description="Unconventional myosin-XVIIIa SH3" evidence="1">
    <location>
        <begin position="101"/>
        <end position="131"/>
    </location>
</feature>
<gene>
    <name evidence="2" type="ORF">CRENBAI_009431</name>
</gene>
<evidence type="ECO:0000259" key="1">
    <source>
        <dbReference type="Pfam" id="PF24556"/>
    </source>
</evidence>
<dbReference type="Proteomes" id="UP001311232">
    <property type="component" value="Unassembled WGS sequence"/>
</dbReference>
<organism evidence="2 3">
    <name type="scientific">Crenichthys baileyi</name>
    <name type="common">White River springfish</name>
    <dbReference type="NCBI Taxonomy" id="28760"/>
    <lineage>
        <taxon>Eukaryota</taxon>
        <taxon>Metazoa</taxon>
        <taxon>Chordata</taxon>
        <taxon>Craniata</taxon>
        <taxon>Vertebrata</taxon>
        <taxon>Euteleostomi</taxon>
        <taxon>Actinopterygii</taxon>
        <taxon>Neopterygii</taxon>
        <taxon>Teleostei</taxon>
        <taxon>Neoteleostei</taxon>
        <taxon>Acanthomorphata</taxon>
        <taxon>Ovalentaria</taxon>
        <taxon>Atherinomorphae</taxon>
        <taxon>Cyprinodontiformes</taxon>
        <taxon>Goodeidae</taxon>
        <taxon>Crenichthys</taxon>
    </lineage>
</organism>
<dbReference type="AlphaFoldDB" id="A0AAV9QXU6"/>
<proteinExistence type="predicted"/>
<accession>A0AAV9QXU6</accession>
<evidence type="ECO:0000313" key="3">
    <source>
        <dbReference type="Proteomes" id="UP001311232"/>
    </source>
</evidence>
<reference evidence="2 3" key="1">
    <citation type="submission" date="2021-06" db="EMBL/GenBank/DDBJ databases">
        <authorList>
            <person name="Palmer J.M."/>
        </authorList>
    </citation>
    <scope>NUCLEOTIDE SEQUENCE [LARGE SCALE GENOMIC DNA]</scope>
    <source>
        <strain evidence="2 3">MEX-2019</strain>
        <tissue evidence="2">Muscle</tissue>
    </source>
</reference>
<sequence length="131" mass="14943">MELFGGTLRAAASLNRKNGFRFRGAGGNTNFSELPHLKRLRAPPSKAFFVILVLEYEESPVSASVLVNIYSRSEALYQPRFSSWAMSSAWSIFKKTPYFEIAVKTEEQITAEQAWYRSEKVWLVHKDGFSL</sequence>
<feature type="non-terminal residue" evidence="2">
    <location>
        <position position="131"/>
    </location>
</feature>
<name>A0AAV9QXU6_9TELE</name>
<dbReference type="InterPro" id="IPR057772">
    <property type="entry name" value="SH3_Myo18a"/>
</dbReference>
<dbReference type="EMBL" id="JAHHUM010002777">
    <property type="protein sequence ID" value="KAK5600815.1"/>
    <property type="molecule type" value="Genomic_DNA"/>
</dbReference>
<protein>
    <recommendedName>
        <fullName evidence="1">Unconventional myosin-XVIIIa SH3 domain-containing protein</fullName>
    </recommendedName>
</protein>
<dbReference type="Pfam" id="PF24556">
    <property type="entry name" value="SH3_Myosin-XVIIIa"/>
    <property type="match status" value="1"/>
</dbReference>